<sequence>PCYKKDLALLAVLRCHKIKVKDSISAIIFRQGCSEIIIALSRTSSFFNHNLFLFLIDFKNHIAMNFLPL</sequence>
<name>A0A151U5R5_CAJCA</name>
<feature type="non-terminal residue" evidence="1">
    <location>
        <position position="1"/>
    </location>
</feature>
<organism evidence="1 2">
    <name type="scientific">Cajanus cajan</name>
    <name type="common">Pigeon pea</name>
    <name type="synonym">Cajanus indicus</name>
    <dbReference type="NCBI Taxonomy" id="3821"/>
    <lineage>
        <taxon>Eukaryota</taxon>
        <taxon>Viridiplantae</taxon>
        <taxon>Streptophyta</taxon>
        <taxon>Embryophyta</taxon>
        <taxon>Tracheophyta</taxon>
        <taxon>Spermatophyta</taxon>
        <taxon>Magnoliopsida</taxon>
        <taxon>eudicotyledons</taxon>
        <taxon>Gunneridae</taxon>
        <taxon>Pentapetalae</taxon>
        <taxon>rosids</taxon>
        <taxon>fabids</taxon>
        <taxon>Fabales</taxon>
        <taxon>Fabaceae</taxon>
        <taxon>Papilionoideae</taxon>
        <taxon>50 kb inversion clade</taxon>
        <taxon>NPAAA clade</taxon>
        <taxon>indigoferoid/millettioid clade</taxon>
        <taxon>Phaseoleae</taxon>
        <taxon>Cajanus</taxon>
    </lineage>
</organism>
<dbReference type="EMBL" id="CM003604">
    <property type="protein sequence ID" value="KYP74655.1"/>
    <property type="molecule type" value="Genomic_DNA"/>
</dbReference>
<dbReference type="Proteomes" id="UP000075243">
    <property type="component" value="Chromosome 2"/>
</dbReference>
<gene>
    <name evidence="1" type="ORF">KK1_007341</name>
</gene>
<dbReference type="AlphaFoldDB" id="A0A151U5R5"/>
<evidence type="ECO:0000313" key="1">
    <source>
        <dbReference type="EMBL" id="KYP74655.1"/>
    </source>
</evidence>
<reference evidence="1 2" key="1">
    <citation type="journal article" date="2012" name="Nat. Biotechnol.">
        <title>Draft genome sequence of pigeonpea (Cajanus cajan), an orphan legume crop of resource-poor farmers.</title>
        <authorList>
            <person name="Varshney R.K."/>
            <person name="Chen W."/>
            <person name="Li Y."/>
            <person name="Bharti A.K."/>
            <person name="Saxena R.K."/>
            <person name="Schlueter J.A."/>
            <person name="Donoghue M.T."/>
            <person name="Azam S."/>
            <person name="Fan G."/>
            <person name="Whaley A.M."/>
            <person name="Farmer A.D."/>
            <person name="Sheridan J."/>
            <person name="Iwata A."/>
            <person name="Tuteja R."/>
            <person name="Penmetsa R.V."/>
            <person name="Wu W."/>
            <person name="Upadhyaya H.D."/>
            <person name="Yang S.P."/>
            <person name="Shah T."/>
            <person name="Saxena K.B."/>
            <person name="Michael T."/>
            <person name="McCombie W.R."/>
            <person name="Yang B."/>
            <person name="Zhang G."/>
            <person name="Yang H."/>
            <person name="Wang J."/>
            <person name="Spillane C."/>
            <person name="Cook D.R."/>
            <person name="May G.D."/>
            <person name="Xu X."/>
            <person name="Jackson S.A."/>
        </authorList>
    </citation>
    <scope>NUCLEOTIDE SEQUENCE [LARGE SCALE GENOMIC DNA]</scope>
    <source>
        <strain evidence="2">cv. Asha</strain>
    </source>
</reference>
<accession>A0A151U5R5</accession>
<proteinExistence type="predicted"/>
<evidence type="ECO:0000313" key="2">
    <source>
        <dbReference type="Proteomes" id="UP000075243"/>
    </source>
</evidence>
<dbReference type="Gramene" id="C.cajan_07141.t">
    <property type="protein sequence ID" value="C.cajan_07141.t.cds1"/>
    <property type="gene ID" value="C.cajan_07141"/>
</dbReference>
<keyword evidence="2" id="KW-1185">Reference proteome</keyword>
<protein>
    <submittedName>
        <fullName evidence="1">Uncharacterized protein</fullName>
    </submittedName>
</protein>